<dbReference type="OrthoDB" id="6498260at2759"/>
<dbReference type="GO" id="GO:0005975">
    <property type="term" value="P:carbohydrate metabolic process"/>
    <property type="evidence" value="ECO:0007669"/>
    <property type="project" value="InterPro"/>
</dbReference>
<name>A0A7R9M2C8_9ACAR</name>
<dbReference type="Gene3D" id="3.20.20.80">
    <property type="entry name" value="Glycosidases"/>
    <property type="match status" value="1"/>
</dbReference>
<proteinExistence type="predicted"/>
<organism evidence="3">
    <name type="scientific">Oppiella nova</name>
    <dbReference type="NCBI Taxonomy" id="334625"/>
    <lineage>
        <taxon>Eukaryota</taxon>
        <taxon>Metazoa</taxon>
        <taxon>Ecdysozoa</taxon>
        <taxon>Arthropoda</taxon>
        <taxon>Chelicerata</taxon>
        <taxon>Arachnida</taxon>
        <taxon>Acari</taxon>
        <taxon>Acariformes</taxon>
        <taxon>Sarcoptiformes</taxon>
        <taxon>Oribatida</taxon>
        <taxon>Brachypylina</taxon>
        <taxon>Oppioidea</taxon>
        <taxon>Oppiidae</taxon>
        <taxon>Oppiella</taxon>
    </lineage>
</organism>
<dbReference type="SUPFAM" id="SSF51445">
    <property type="entry name" value="(Trans)glycosidases"/>
    <property type="match status" value="1"/>
</dbReference>
<keyword evidence="1" id="KW-0732">Signal</keyword>
<dbReference type="EMBL" id="CAJPVJ010005309">
    <property type="protein sequence ID" value="CAG2169417.1"/>
    <property type="molecule type" value="Genomic_DNA"/>
</dbReference>
<dbReference type="PROSITE" id="PS51910">
    <property type="entry name" value="GH18_2"/>
    <property type="match status" value="1"/>
</dbReference>
<dbReference type="InterPro" id="IPR017853">
    <property type="entry name" value="GH"/>
</dbReference>
<gene>
    <name evidence="3" type="ORF">ONB1V03_LOCUS8895</name>
</gene>
<dbReference type="InterPro" id="IPR052750">
    <property type="entry name" value="GH18_Chitinase"/>
</dbReference>
<dbReference type="PANTHER" id="PTHR42976:SF1">
    <property type="entry name" value="GH18 DOMAIN-CONTAINING PROTEIN-RELATED"/>
    <property type="match status" value="1"/>
</dbReference>
<feature type="signal peptide" evidence="1">
    <location>
        <begin position="1"/>
        <end position="24"/>
    </location>
</feature>
<dbReference type="EMBL" id="OC920134">
    <property type="protein sequence ID" value="CAD7652230.1"/>
    <property type="molecule type" value="Genomic_DNA"/>
</dbReference>
<sequence>MLALRIAACVLSVISAVNCGGLRAAPYYMPLDNNGQDFDFSQIIKQTGVKQFIMAFPLATDDGKCIPTWDGKANLKIADDTVVLGKVKQIRASGGDVSVSFGGYNGVELGHVCGDVNALVNAYQIVIDKYSLTNVDFDIEGDDLGDVQGETLRAKAIKILKDNAKAKGKDLFVTLTLPSTTVGLSELGRAEIKRTLDLGAHIDLYKIMAFDYGGPGADQVNSVITIMEDVHKQLKQLRPDLNEQQVYASTGLILMNGHTDQPSELYTVDTFRKLIDYANQKKLGRVSYWALNRDRQCTGPVGWVNGTCSSITQQPWEFTKTLANFH</sequence>
<dbReference type="AlphaFoldDB" id="A0A7R9M2C8"/>
<dbReference type="InterPro" id="IPR001223">
    <property type="entry name" value="Glyco_hydro18_cat"/>
</dbReference>
<dbReference type="Proteomes" id="UP000728032">
    <property type="component" value="Unassembled WGS sequence"/>
</dbReference>
<reference evidence="3" key="1">
    <citation type="submission" date="2020-11" db="EMBL/GenBank/DDBJ databases">
        <authorList>
            <person name="Tran Van P."/>
        </authorList>
    </citation>
    <scope>NUCLEOTIDE SEQUENCE</scope>
</reference>
<feature type="chain" id="PRO_5035592675" description="GH18 domain-containing protein" evidence="1">
    <location>
        <begin position="25"/>
        <end position="326"/>
    </location>
</feature>
<feature type="domain" description="GH18" evidence="2">
    <location>
        <begin position="22"/>
        <end position="326"/>
    </location>
</feature>
<evidence type="ECO:0000259" key="2">
    <source>
        <dbReference type="PROSITE" id="PS51910"/>
    </source>
</evidence>
<evidence type="ECO:0000313" key="4">
    <source>
        <dbReference type="Proteomes" id="UP000728032"/>
    </source>
</evidence>
<accession>A0A7R9M2C8</accession>
<evidence type="ECO:0000313" key="3">
    <source>
        <dbReference type="EMBL" id="CAD7652230.1"/>
    </source>
</evidence>
<protein>
    <recommendedName>
        <fullName evidence="2">GH18 domain-containing protein</fullName>
    </recommendedName>
</protein>
<dbReference type="PANTHER" id="PTHR42976">
    <property type="entry name" value="BIFUNCTIONAL CHITINASE/LYSOZYME-RELATED"/>
    <property type="match status" value="1"/>
</dbReference>
<evidence type="ECO:0000256" key="1">
    <source>
        <dbReference type="SAM" id="SignalP"/>
    </source>
</evidence>
<keyword evidence="4" id="KW-1185">Reference proteome</keyword>